<dbReference type="EMBL" id="GECU01032488">
    <property type="protein sequence ID" value="JAS75218.1"/>
    <property type="molecule type" value="Transcribed_RNA"/>
</dbReference>
<protein>
    <submittedName>
        <fullName evidence="2">Uncharacterized protein</fullName>
    </submittedName>
</protein>
<gene>
    <name evidence="2" type="ORF">g.56759</name>
</gene>
<name>A0A1B6HKM5_9HEMI</name>
<evidence type="ECO:0000313" key="2">
    <source>
        <dbReference type="EMBL" id="JAS75218.1"/>
    </source>
</evidence>
<feature type="compositionally biased region" description="Basic and acidic residues" evidence="1">
    <location>
        <begin position="52"/>
        <end position="65"/>
    </location>
</feature>
<reference evidence="2" key="1">
    <citation type="submission" date="2015-11" db="EMBL/GenBank/DDBJ databases">
        <title>De novo transcriptome assembly of four potential Pierce s Disease insect vectors from Arizona vineyards.</title>
        <authorList>
            <person name="Tassone E.E."/>
        </authorList>
    </citation>
    <scope>NUCLEOTIDE SEQUENCE</scope>
</reference>
<accession>A0A1B6HKM5</accession>
<evidence type="ECO:0000256" key="1">
    <source>
        <dbReference type="SAM" id="MobiDB-lite"/>
    </source>
</evidence>
<organism evidence="2">
    <name type="scientific">Homalodisca liturata</name>
    <dbReference type="NCBI Taxonomy" id="320908"/>
    <lineage>
        <taxon>Eukaryota</taxon>
        <taxon>Metazoa</taxon>
        <taxon>Ecdysozoa</taxon>
        <taxon>Arthropoda</taxon>
        <taxon>Hexapoda</taxon>
        <taxon>Insecta</taxon>
        <taxon>Pterygota</taxon>
        <taxon>Neoptera</taxon>
        <taxon>Paraneoptera</taxon>
        <taxon>Hemiptera</taxon>
        <taxon>Auchenorrhyncha</taxon>
        <taxon>Membracoidea</taxon>
        <taxon>Cicadellidae</taxon>
        <taxon>Cicadellinae</taxon>
        <taxon>Proconiini</taxon>
        <taxon>Homalodisca</taxon>
    </lineage>
</organism>
<dbReference type="AlphaFoldDB" id="A0A1B6HKM5"/>
<sequence>SIMAEAMSFAPTLSAPDLDLPSVDDSPKFVERRRSLSSPVNTLHRRSYQLATRRESSEVGGRRDSQGNFVDGIGSFPGFGHNKTVKVPQDCFPQHCYQRSPCCDDCMN</sequence>
<feature type="non-terminal residue" evidence="2">
    <location>
        <position position="108"/>
    </location>
</feature>
<feature type="region of interest" description="Disordered" evidence="1">
    <location>
        <begin position="31"/>
        <end position="71"/>
    </location>
</feature>
<proteinExistence type="predicted"/>
<feature type="non-terminal residue" evidence="2">
    <location>
        <position position="1"/>
    </location>
</feature>